<gene>
    <name evidence="2" type="ORF">CXR27_15395</name>
</gene>
<name>A0A3Q9NZ39_BREAU</name>
<reference evidence="2 3" key="2">
    <citation type="submission" date="2019-01" db="EMBL/GenBank/DDBJ databases">
        <title>Comparative genomic analysis of Brevibacterium aurantiacum sheds light on its evolution and its adaptation to smear-ripened cheeses.</title>
        <authorList>
            <person name="Moineau S."/>
        </authorList>
    </citation>
    <scope>NUCLEOTIDE SEQUENCE [LARGE SCALE GENOMIC DNA]</scope>
    <source>
        <strain evidence="2 3">SMQ-1420</strain>
    </source>
</reference>
<organism evidence="2 3">
    <name type="scientific">Brevibacterium aurantiacum</name>
    <dbReference type="NCBI Taxonomy" id="273384"/>
    <lineage>
        <taxon>Bacteria</taxon>
        <taxon>Bacillati</taxon>
        <taxon>Actinomycetota</taxon>
        <taxon>Actinomycetes</taxon>
        <taxon>Micrococcales</taxon>
        <taxon>Brevibacteriaceae</taxon>
        <taxon>Brevibacterium</taxon>
    </lineage>
</organism>
<evidence type="ECO:0000313" key="3">
    <source>
        <dbReference type="Proteomes" id="UP000282731"/>
    </source>
</evidence>
<evidence type="ECO:0000313" key="2">
    <source>
        <dbReference type="EMBL" id="AZT98227.1"/>
    </source>
</evidence>
<dbReference type="Proteomes" id="UP000282731">
    <property type="component" value="Chromosome"/>
</dbReference>
<sequence length="443" mass="48009">MQLATPAVATSKEESAPENSRIPDSVLSDLAADTQVWESKLNEQQGKISAPQRIDGDAGAQSSQGTDTDSPRVLFTTSAQGKILNRSFTSAPSTVVDAETGRTSLEWAADKDGVALDWWGPKDGATWEVYRDDKLLTTTKEAQFVDKSPQVDSNSEYSVIGIRKYKDKNGEDQEERFNYGVNVPAQPASVLGEKVSDSAVVSAAANSDINGGRSTDSSALTPHAFRETALAYNSFIPAKRIDYPKMCTPPNGGPKMDQLAGDGRSFATKENVEWEKLSSRVKNIAYITWDGKKAVLDEAYKKIGATKGYYKGKLVKTVTASSKDVSTSMTPNTSNSTAKVRFKQHATDPLCTLGNTFDAPNIDVDVSATLSKSTGRVHAVGKHDGAPSHEILMSHITSKGKFLRGCAYRFKKRSFNDLLPPMEVKVDVTVNPTGIWTKGCKVY</sequence>
<feature type="region of interest" description="Disordered" evidence="1">
    <location>
        <begin position="39"/>
        <end position="72"/>
    </location>
</feature>
<dbReference type="EMBL" id="CP025334">
    <property type="protein sequence ID" value="AZT98227.1"/>
    <property type="molecule type" value="Genomic_DNA"/>
</dbReference>
<proteinExistence type="predicted"/>
<reference evidence="2 3" key="1">
    <citation type="submission" date="2017-12" db="EMBL/GenBank/DDBJ databases">
        <authorList>
            <person name="Levesque S."/>
        </authorList>
    </citation>
    <scope>NUCLEOTIDE SEQUENCE [LARGE SCALE GENOMIC DNA]</scope>
    <source>
        <strain evidence="2 3">SMQ-1420</strain>
    </source>
</reference>
<evidence type="ECO:0000256" key="1">
    <source>
        <dbReference type="SAM" id="MobiDB-lite"/>
    </source>
</evidence>
<accession>A0A3Q9NZ39</accession>
<dbReference type="AlphaFoldDB" id="A0A3Q9NZ39"/>
<protein>
    <submittedName>
        <fullName evidence="2">Uncharacterized protein</fullName>
    </submittedName>
</protein>
<feature type="region of interest" description="Disordered" evidence="1">
    <location>
        <begin position="1"/>
        <end position="26"/>
    </location>
</feature>